<proteinExistence type="predicted"/>
<dbReference type="InterPro" id="IPR039424">
    <property type="entry name" value="SBP_5"/>
</dbReference>
<dbReference type="GO" id="GO:0015833">
    <property type="term" value="P:peptide transport"/>
    <property type="evidence" value="ECO:0007669"/>
    <property type="project" value="TreeGrafter"/>
</dbReference>
<evidence type="ECO:0000256" key="1">
    <source>
        <dbReference type="SAM" id="SignalP"/>
    </source>
</evidence>
<sequence>MNPSHTPFRDSRPRRLLAVAGATLATAAVLAGCAGGASVATDATAAPTAGGELVIGTYLDPTCVDNQQIGTNASLSVSRQLTDSLTEQNPDTGEVEPWLAESWEVNDDSSVFTFTLRDGVTFSDGSAFDAQVVKDNIDGIVALGAQAPVAGPYLAGLEAATVVDEKTVEISFAQPNAQFLQATANIALGMVSSETAAMTADERCAAGVIGSGPFVLDSYVANDATVLVKRDGYDWAPPSAAHDGEAYLDQITFQVLPENSVRTGALLSGQIDAMDNVQQQDEASVSTGGFSLVTRANPGFAVSVMFNQAEGPGADPAVRKAMMIGVDRDDVLTVLGPTGAATPGVLTSTTPGSADFTDHFAYDPEGAAEILEDAGWVEGADGIREKDGAALELDFPYFFDGPVVELLQQEYAELGIRLNISQITTADFITALGEGAFDATVGNLTRADIDVLRSTLTNAGANWYGLSDADLQTLLEAQAGESDPTARAELAGDIQESVLDNAYVVPLHALAAAYAVRDGVNAFQFEASTRLNMYDTWITP</sequence>
<protein>
    <submittedName>
        <fullName evidence="3">ABC-type transporter, periplasmic subunit</fullName>
    </submittedName>
</protein>
<name>A0A1Y5P3K3_9MICO</name>
<accession>A0A1Y5P3K3</accession>
<dbReference type="PANTHER" id="PTHR30290">
    <property type="entry name" value="PERIPLASMIC BINDING COMPONENT OF ABC TRANSPORTER"/>
    <property type="match status" value="1"/>
</dbReference>
<dbReference type="InterPro" id="IPR030678">
    <property type="entry name" value="Peptide/Ni-bd"/>
</dbReference>
<dbReference type="InterPro" id="IPR000914">
    <property type="entry name" value="SBP_5_dom"/>
</dbReference>
<dbReference type="AlphaFoldDB" id="A0A1Y5P3K3"/>
<organism evidence="3">
    <name type="scientific">uncultured Microbacterium sp</name>
    <dbReference type="NCBI Taxonomy" id="191216"/>
    <lineage>
        <taxon>Bacteria</taxon>
        <taxon>Bacillati</taxon>
        <taxon>Actinomycetota</taxon>
        <taxon>Actinomycetes</taxon>
        <taxon>Micrococcales</taxon>
        <taxon>Microbacteriaceae</taxon>
        <taxon>Microbacterium</taxon>
        <taxon>environmental samples</taxon>
    </lineage>
</organism>
<keyword evidence="1" id="KW-0732">Signal</keyword>
<dbReference type="GO" id="GO:0042597">
    <property type="term" value="C:periplasmic space"/>
    <property type="evidence" value="ECO:0007669"/>
    <property type="project" value="UniProtKB-ARBA"/>
</dbReference>
<reference evidence="3" key="1">
    <citation type="submission" date="2016-03" db="EMBL/GenBank/DDBJ databases">
        <authorList>
            <person name="Ploux O."/>
        </authorList>
    </citation>
    <scope>NUCLEOTIDE SEQUENCE</scope>
    <source>
        <strain evidence="3">UC1</strain>
    </source>
</reference>
<dbReference type="RefSeq" id="WP_295576452.1">
    <property type="nucleotide sequence ID" value="NZ_FLQR01000008.1"/>
</dbReference>
<dbReference type="SUPFAM" id="SSF53850">
    <property type="entry name" value="Periplasmic binding protein-like II"/>
    <property type="match status" value="1"/>
</dbReference>
<evidence type="ECO:0000259" key="2">
    <source>
        <dbReference type="Pfam" id="PF00496"/>
    </source>
</evidence>
<dbReference type="GO" id="GO:1904680">
    <property type="term" value="F:peptide transmembrane transporter activity"/>
    <property type="evidence" value="ECO:0007669"/>
    <property type="project" value="TreeGrafter"/>
</dbReference>
<dbReference type="GO" id="GO:0043190">
    <property type="term" value="C:ATP-binding cassette (ABC) transporter complex"/>
    <property type="evidence" value="ECO:0007669"/>
    <property type="project" value="InterPro"/>
</dbReference>
<dbReference type="Pfam" id="PF00496">
    <property type="entry name" value="SBP_bac_5"/>
    <property type="match status" value="1"/>
</dbReference>
<feature type="signal peptide" evidence="1">
    <location>
        <begin position="1"/>
        <end position="31"/>
    </location>
</feature>
<gene>
    <name evidence="3" type="ORF">MIPYR_40078</name>
</gene>
<feature type="chain" id="PRO_5038895566" evidence="1">
    <location>
        <begin position="32"/>
        <end position="540"/>
    </location>
</feature>
<dbReference type="Gene3D" id="3.10.105.10">
    <property type="entry name" value="Dipeptide-binding Protein, Domain 3"/>
    <property type="match status" value="1"/>
</dbReference>
<dbReference type="PIRSF" id="PIRSF002741">
    <property type="entry name" value="MppA"/>
    <property type="match status" value="1"/>
</dbReference>
<dbReference type="CDD" id="cd08492">
    <property type="entry name" value="PBP2_NikA_DppA_OppA_like_15"/>
    <property type="match status" value="1"/>
</dbReference>
<dbReference type="Gene3D" id="3.40.190.10">
    <property type="entry name" value="Periplasmic binding protein-like II"/>
    <property type="match status" value="1"/>
</dbReference>
<feature type="domain" description="Solute-binding protein family 5" evidence="2">
    <location>
        <begin position="94"/>
        <end position="450"/>
    </location>
</feature>
<evidence type="ECO:0000313" key="3">
    <source>
        <dbReference type="EMBL" id="SBS73274.1"/>
    </source>
</evidence>
<dbReference type="EMBL" id="FLQR01000008">
    <property type="protein sequence ID" value="SBS73274.1"/>
    <property type="molecule type" value="Genomic_DNA"/>
</dbReference>